<reference evidence="1 2" key="1">
    <citation type="journal article" date="2015" name="Nature">
        <title>rRNA introns, odd ribosomes, and small enigmatic genomes across a large radiation of phyla.</title>
        <authorList>
            <person name="Brown C.T."/>
            <person name="Hug L.A."/>
            <person name="Thomas B.C."/>
            <person name="Sharon I."/>
            <person name="Castelle C.J."/>
            <person name="Singh A."/>
            <person name="Wilkins M.J."/>
            <person name="Williams K.H."/>
            <person name="Banfield J.F."/>
        </authorList>
    </citation>
    <scope>NUCLEOTIDE SEQUENCE [LARGE SCALE GENOMIC DNA]</scope>
</reference>
<dbReference type="Proteomes" id="UP000034774">
    <property type="component" value="Unassembled WGS sequence"/>
</dbReference>
<gene>
    <name evidence="1" type="ORF">UT17_C0002G0218</name>
</gene>
<dbReference type="EMBL" id="LBVU01000002">
    <property type="protein sequence ID" value="KKQ92555.1"/>
    <property type="molecule type" value="Genomic_DNA"/>
</dbReference>
<accession>A0A0G0LX05</accession>
<dbReference type="AlphaFoldDB" id="A0A0G0LX05"/>
<sequence>MKERIIRIGIPVIFAVEMEKREENLDPMGVMLDDAAVREVVSVLMKAGGIEVDDHLRVEFCPNPAVGPEDRVRPIWVSEVVAGDYKGEEVEENIKEYAYHAAAFENNN</sequence>
<evidence type="ECO:0000313" key="2">
    <source>
        <dbReference type="Proteomes" id="UP000034774"/>
    </source>
</evidence>
<protein>
    <submittedName>
        <fullName evidence="1">Uncharacterized protein</fullName>
    </submittedName>
</protein>
<organism evidence="1 2">
    <name type="scientific">Candidatus Woesebacteria bacterium GW2011_GWB1_39_10</name>
    <dbReference type="NCBI Taxonomy" id="1618572"/>
    <lineage>
        <taxon>Bacteria</taxon>
        <taxon>Candidatus Woeseibacteriota</taxon>
    </lineage>
</organism>
<proteinExistence type="predicted"/>
<evidence type="ECO:0000313" key="1">
    <source>
        <dbReference type="EMBL" id="KKQ92555.1"/>
    </source>
</evidence>
<name>A0A0G0LX05_9BACT</name>
<comment type="caution">
    <text evidence="1">The sequence shown here is derived from an EMBL/GenBank/DDBJ whole genome shotgun (WGS) entry which is preliminary data.</text>
</comment>
<dbReference type="STRING" id="1618572.UT17_C0002G0218"/>